<keyword evidence="4 8" id="KW-0812">Transmembrane</keyword>
<feature type="transmembrane region" description="Helical" evidence="8">
    <location>
        <begin position="20"/>
        <end position="43"/>
    </location>
</feature>
<feature type="domain" description="Cas1p 10 TM acyl transferase" evidence="9">
    <location>
        <begin position="320"/>
        <end position="808"/>
    </location>
</feature>
<feature type="transmembrane region" description="Helical" evidence="8">
    <location>
        <begin position="804"/>
        <end position="820"/>
    </location>
</feature>
<comment type="caution">
    <text evidence="10">The sequence shown here is derived from an EMBL/GenBank/DDBJ whole genome shotgun (WGS) entry which is preliminary data.</text>
</comment>
<feature type="transmembrane region" description="Helical" evidence="8">
    <location>
        <begin position="732"/>
        <end position="751"/>
    </location>
</feature>
<gene>
    <name evidence="10" type="ORF">AFUS01_LOCUS6376</name>
</gene>
<evidence type="ECO:0000256" key="1">
    <source>
        <dbReference type="ARBA" id="ARBA00004141"/>
    </source>
</evidence>
<evidence type="ECO:0000256" key="7">
    <source>
        <dbReference type="ARBA" id="ARBA00023180"/>
    </source>
</evidence>
<feature type="transmembrane region" description="Helical" evidence="8">
    <location>
        <begin position="763"/>
        <end position="783"/>
    </location>
</feature>
<comment type="subcellular location">
    <subcellularLocation>
        <location evidence="1">Membrane</location>
        <topology evidence="1">Multi-pass membrane protein</topology>
    </subcellularLocation>
</comment>
<sequence length="825" mass="95915">MRSTAPSSPCIKSEPAKQEFIHYFNSANAKTVAFAIVCGFVLYHSILRLTHGIDSCRWLLSDGNFRDQVWQPYGCMMHHYSQTDARRCLRYMEYWGGKNYFIFVGDTRTEQLYHAFIHQISSTYQESNSRKEVFQSNPFLSPSNKPFSRDQFYNDSHLGLRVRYLWFPYPNKPMIAALQLWKSAVDRPSVAVISSGAWSIRANQPFDPAVVEGYTTSLTHLFMNIDQHAENGTKVLWALQEPVNEDKLGADWAPLSNSLIDLYNEQAKKVLRYSKADVWYSSRRVATENILESPDGYHLSQKTLFHDAQILLNMYCNDNMNYYDATCCSSSESVSKLQIVVFAILIISFALACIAWIRRRWWYKWNGFREYGYISLNLRISGNCSYPNGNKSLEGAYNVLMSLAKLAVIMAYFFLCDRTTMFMKENKYFTQTNFWLPVVYILVLGIFFTEDSVYTKVLHPDQDHETKGWMVLLILVYNMMGASQVVPIFMFVKILYSGFLFLHGYNQFFTYLQRGDYSVVRFLQDLFRLNVMTVLLCLCMNRPYQFYEFIPLISFWTFVVYVGLSIPPQITWSACEMNSLNYLYLVLKIVGIYLFITILYMSEVFFEKVFVTRPWKALFVTTDDDIHEWWTRWKIDRYSMPCGMVLAFGYHIARRYKILEDDNHGNLFSTRVSLSVILFSILGIGGYCTFSVFCRNQLECIEIHSYVGFIPVASYILLRNVSGMLRTRFSSFFGWFGQFWVELLVGQYHVWMGADGHGVLVLVPAYPVGNVLLTAFVFVCTAHEIRRCTDIVLPYAVPEDWRKALRNVFVFLLVLVPVGIHDGMF</sequence>
<evidence type="ECO:0000256" key="6">
    <source>
        <dbReference type="ARBA" id="ARBA00023136"/>
    </source>
</evidence>
<dbReference type="GO" id="GO:0016740">
    <property type="term" value="F:transferase activity"/>
    <property type="evidence" value="ECO:0007669"/>
    <property type="project" value="UniProtKB-KW"/>
</dbReference>
<evidence type="ECO:0000313" key="11">
    <source>
        <dbReference type="Proteomes" id="UP000708208"/>
    </source>
</evidence>
<evidence type="ECO:0000256" key="2">
    <source>
        <dbReference type="ARBA" id="ARBA00010666"/>
    </source>
</evidence>
<keyword evidence="3" id="KW-0808">Transferase</keyword>
<dbReference type="PANTHER" id="PTHR13533">
    <property type="entry name" value="N-ACETYLNEURAMINATE 9-O-ACETYLTRANSFERASE"/>
    <property type="match status" value="1"/>
</dbReference>
<reference evidence="10" key="1">
    <citation type="submission" date="2021-06" db="EMBL/GenBank/DDBJ databases">
        <authorList>
            <person name="Hodson N. C."/>
            <person name="Mongue J. A."/>
            <person name="Jaron S. K."/>
        </authorList>
    </citation>
    <scope>NUCLEOTIDE SEQUENCE</scope>
</reference>
<evidence type="ECO:0000256" key="8">
    <source>
        <dbReference type="SAM" id="Phobius"/>
    </source>
</evidence>
<dbReference type="GO" id="GO:0016020">
    <property type="term" value="C:membrane"/>
    <property type="evidence" value="ECO:0007669"/>
    <property type="project" value="UniProtKB-SubCell"/>
</dbReference>
<evidence type="ECO:0000259" key="9">
    <source>
        <dbReference type="Pfam" id="PF07779"/>
    </source>
</evidence>
<feature type="transmembrane region" description="Helical" evidence="8">
    <location>
        <begin position="468"/>
        <end position="492"/>
    </location>
</feature>
<protein>
    <recommendedName>
        <fullName evidence="9">Cas1p 10 TM acyl transferase domain-containing protein</fullName>
    </recommendedName>
</protein>
<dbReference type="EMBL" id="CAJVCH010041933">
    <property type="protein sequence ID" value="CAG7716890.1"/>
    <property type="molecule type" value="Genomic_DNA"/>
</dbReference>
<organism evidence="10 11">
    <name type="scientific">Allacma fusca</name>
    <dbReference type="NCBI Taxonomy" id="39272"/>
    <lineage>
        <taxon>Eukaryota</taxon>
        <taxon>Metazoa</taxon>
        <taxon>Ecdysozoa</taxon>
        <taxon>Arthropoda</taxon>
        <taxon>Hexapoda</taxon>
        <taxon>Collembola</taxon>
        <taxon>Symphypleona</taxon>
        <taxon>Sminthuridae</taxon>
        <taxon>Allacma</taxon>
    </lineage>
</organism>
<feature type="transmembrane region" description="Helical" evidence="8">
    <location>
        <begin position="428"/>
        <end position="448"/>
    </location>
</feature>
<dbReference type="OrthoDB" id="1932925at2759"/>
<evidence type="ECO:0000313" key="10">
    <source>
        <dbReference type="EMBL" id="CAG7716890.1"/>
    </source>
</evidence>
<evidence type="ECO:0000256" key="4">
    <source>
        <dbReference type="ARBA" id="ARBA00022692"/>
    </source>
</evidence>
<dbReference type="Proteomes" id="UP000708208">
    <property type="component" value="Unassembled WGS sequence"/>
</dbReference>
<dbReference type="GO" id="GO:0005794">
    <property type="term" value="C:Golgi apparatus"/>
    <property type="evidence" value="ECO:0007669"/>
    <property type="project" value="UniProtKB-ARBA"/>
</dbReference>
<feature type="transmembrane region" description="Helical" evidence="8">
    <location>
        <begin position="582"/>
        <end position="601"/>
    </location>
</feature>
<dbReference type="PANTHER" id="PTHR13533:SF1">
    <property type="entry name" value="N-ACETYLNEURAMINATE 9-O-ACETYLTRANSFERASE"/>
    <property type="match status" value="1"/>
</dbReference>
<evidence type="ECO:0000256" key="5">
    <source>
        <dbReference type="ARBA" id="ARBA00022989"/>
    </source>
</evidence>
<dbReference type="AlphaFoldDB" id="A0A8J2JAZ0"/>
<feature type="transmembrane region" description="Helical" evidence="8">
    <location>
        <begin position="339"/>
        <end position="357"/>
    </location>
</feature>
<dbReference type="InterPro" id="IPR012419">
    <property type="entry name" value="Cas1_AcylTrans_dom"/>
</dbReference>
<evidence type="ECO:0000256" key="3">
    <source>
        <dbReference type="ARBA" id="ARBA00022679"/>
    </source>
</evidence>
<keyword evidence="7" id="KW-0325">Glycoprotein</keyword>
<feature type="transmembrane region" description="Helical" evidence="8">
    <location>
        <begin position="550"/>
        <end position="570"/>
    </location>
</feature>
<accession>A0A8J2JAZ0</accession>
<feature type="transmembrane region" description="Helical" evidence="8">
    <location>
        <begin position="395"/>
        <end position="416"/>
    </location>
</feature>
<keyword evidence="6 8" id="KW-0472">Membrane</keyword>
<keyword evidence="11" id="KW-1185">Reference proteome</keyword>
<comment type="similarity">
    <text evidence="2">Belongs to the PC-esterase family. CASD1 subfamily.</text>
</comment>
<feature type="transmembrane region" description="Helical" evidence="8">
    <location>
        <begin position="674"/>
        <end position="693"/>
    </location>
</feature>
<dbReference type="Pfam" id="PF07779">
    <property type="entry name" value="Cas1_AcylT"/>
    <property type="match status" value="1"/>
</dbReference>
<keyword evidence="5 8" id="KW-1133">Transmembrane helix</keyword>
<dbReference type="GO" id="GO:0005975">
    <property type="term" value="P:carbohydrate metabolic process"/>
    <property type="evidence" value="ECO:0007669"/>
    <property type="project" value="UniProtKB-ARBA"/>
</dbReference>
<name>A0A8J2JAZ0_9HEXA</name>
<proteinExistence type="inferred from homology"/>